<dbReference type="Proteomes" id="UP000007347">
    <property type="component" value="Chromosome"/>
</dbReference>
<dbReference type="EMBL" id="FO203503">
    <property type="protein sequence ID" value="CCK78455.1"/>
    <property type="molecule type" value="Genomic_DNA"/>
</dbReference>
<dbReference type="STRING" id="651182.TOL2_C02850"/>
<dbReference type="SUPFAM" id="SSF48695">
    <property type="entry name" value="Multiheme cytochromes"/>
    <property type="match status" value="1"/>
</dbReference>
<evidence type="ECO:0000259" key="4">
    <source>
        <dbReference type="Pfam" id="PF13435"/>
    </source>
</evidence>
<dbReference type="PATRIC" id="fig|651182.5.peg.356"/>
<feature type="domain" description="Cytochrome c-552/4" evidence="4">
    <location>
        <begin position="128"/>
        <end position="185"/>
    </location>
</feature>
<dbReference type="Gene3D" id="1.20.850.10">
    <property type="entry name" value="Hydroxylamine Oxidoreductase, Chain A, domain 2"/>
    <property type="match status" value="1"/>
</dbReference>
<evidence type="ECO:0000256" key="3">
    <source>
        <dbReference type="SAM" id="Phobius"/>
    </source>
</evidence>
<feature type="transmembrane region" description="Helical" evidence="3">
    <location>
        <begin position="27"/>
        <end position="49"/>
    </location>
</feature>
<feature type="region of interest" description="Disordered" evidence="2">
    <location>
        <begin position="189"/>
        <end position="212"/>
    </location>
</feature>
<gene>
    <name evidence="5" type="ordered locus">TOL2_C02850</name>
</gene>
<keyword evidence="6" id="KW-1185">Reference proteome</keyword>
<evidence type="ECO:0000313" key="6">
    <source>
        <dbReference type="Proteomes" id="UP000007347"/>
    </source>
</evidence>
<dbReference type="HOGENOM" id="CLU_017567_0_0_7"/>
<dbReference type="InterPro" id="IPR036280">
    <property type="entry name" value="Multihaem_cyt_sf"/>
</dbReference>
<dbReference type="Pfam" id="PF13447">
    <property type="entry name" value="Multi-haem_cyto"/>
    <property type="match status" value="1"/>
</dbReference>
<keyword evidence="3" id="KW-1133">Transmembrane helix</keyword>
<evidence type="ECO:0000256" key="1">
    <source>
        <dbReference type="ARBA" id="ARBA00022729"/>
    </source>
</evidence>
<dbReference type="Gene3D" id="1.10.780.10">
    <property type="entry name" value="Hydroxylamine Oxidoreductase, Chain A, domain 1"/>
    <property type="match status" value="1"/>
</dbReference>
<dbReference type="PANTHER" id="PTHR35038:SF8">
    <property type="entry name" value="C-TYPE POLYHEME CYTOCHROME OMCC"/>
    <property type="match status" value="1"/>
</dbReference>
<dbReference type="AlphaFoldDB" id="K0NCP1"/>
<dbReference type="InterPro" id="IPR051829">
    <property type="entry name" value="Multiheme_Cytochr_ET"/>
</dbReference>
<feature type="compositionally biased region" description="Basic and acidic residues" evidence="2">
    <location>
        <begin position="189"/>
        <end position="199"/>
    </location>
</feature>
<keyword evidence="3" id="KW-0472">Membrane</keyword>
<evidence type="ECO:0000256" key="2">
    <source>
        <dbReference type="SAM" id="MobiDB-lite"/>
    </source>
</evidence>
<reference evidence="5 6" key="1">
    <citation type="journal article" date="2013" name="Environ. Microbiol.">
        <title>Complete genome, catabolic sub-proteomes and key-metabolites of Desulfobacula toluolica Tol2, a marine, aromatic compound-degrading, sulfate-reducing bacterium.</title>
        <authorList>
            <person name="Wohlbrand L."/>
            <person name="Jacob J.H."/>
            <person name="Kube M."/>
            <person name="Mussmann M."/>
            <person name="Jarling R."/>
            <person name="Beck A."/>
            <person name="Amann R."/>
            <person name="Wilkes H."/>
            <person name="Reinhardt R."/>
            <person name="Rabus R."/>
        </authorList>
    </citation>
    <scope>NUCLEOTIDE SEQUENCE [LARGE SCALE GENOMIC DNA]</scope>
    <source>
        <strain evidence="6">DSM 7467 / Tol2</strain>
    </source>
</reference>
<accession>K0NCP1</accession>
<keyword evidence="1" id="KW-0732">Signal</keyword>
<dbReference type="KEGG" id="dto:TOL2_C02850"/>
<dbReference type="InterPro" id="IPR023155">
    <property type="entry name" value="Cyt_c-552/4"/>
</dbReference>
<evidence type="ECO:0000313" key="5">
    <source>
        <dbReference type="EMBL" id="CCK78455.1"/>
    </source>
</evidence>
<organism evidence="5 6">
    <name type="scientific">Desulfobacula toluolica (strain DSM 7467 / Tol2)</name>
    <dbReference type="NCBI Taxonomy" id="651182"/>
    <lineage>
        <taxon>Bacteria</taxon>
        <taxon>Pseudomonadati</taxon>
        <taxon>Thermodesulfobacteriota</taxon>
        <taxon>Desulfobacteria</taxon>
        <taxon>Desulfobacterales</taxon>
        <taxon>Desulfobacteraceae</taxon>
        <taxon>Desulfobacula</taxon>
    </lineage>
</organism>
<protein>
    <recommendedName>
        <fullName evidence="4">Cytochrome c-552/4 domain-containing protein</fullName>
    </recommendedName>
</protein>
<dbReference type="Pfam" id="PF13435">
    <property type="entry name" value="Cytochrome_C554"/>
    <property type="match status" value="1"/>
</dbReference>
<dbReference type="PANTHER" id="PTHR35038">
    <property type="entry name" value="DISSIMILATORY SULFITE REDUCTASE SIRA"/>
    <property type="match status" value="1"/>
</dbReference>
<sequence>MKEVRQCSKASAILYFNLILREKNFMIVLRSYLIFVMFSFFTAGAAWALTEASFDVKNPKNQEMNKKCITCHLKENKSLVLQWENSAHAAAKEGQVGCFTCHAADKGYELGYEHEGAFIKAVLSPRDCAKCHEPEASEMAQSHHATAGEIMASLDNMLAEVVGGMPSNKGNMASGCWQCHGSVVSLKRDKDGKSMRSKTDAPQMDYNTWPNSGIGRINPDGTKGACNACHSKHSFSASRARQPENCGKCHLGPDHPQKEIYEESKHGIAYFTAEKTNSPDGMNIMKDGSWVLGDDYHTAPTCSTCHMGSFIKLNGAVAKNSHNVGDRISWNLRAVVSSKLNRVTFTDETVTDITGDLPPRAGQTATSKSYVREGDKLKKIISEKTIQSVVSWKQRRTNMQEVCKSCHGVNQAQNFYRQLDDVVMLYNEKFAKPGVELVNMLKKDEIWKNTGFQNKLGFTWFEIWHHEGRRARMAAAMFAPDYTHWHGMYEIARNFYHDFLPEVQEMADHAGKGETYRTHIKELLAKPEHLWIKTGGSAETMKLIEEENKLRYNQ</sequence>
<name>K0NCP1_DESTT</name>
<proteinExistence type="predicted"/>
<keyword evidence="3" id="KW-0812">Transmembrane</keyword>